<evidence type="ECO:0008006" key="9">
    <source>
        <dbReference type="Google" id="ProtNLM"/>
    </source>
</evidence>
<accession>A0A2T1C9Y2</accession>
<name>A0A2T1C9Y2_9CYAN</name>
<keyword evidence="5" id="KW-0175">Coiled coil</keyword>
<sequence length="475" mass="51619">MAVSVQRPLLIGGIAISFGLWILQSLHHSFQEFGEVAILGVMGIGAGLWWFRSRKAAKIALSPLSQPLAAETVTQAISQAELLLNQLATESKDPLAQNNLQSQLEQVKANLDRTKLNVTVTGGKGVGKTSICQALASVNPVETLPLFTATPVDVLSPIRQGDAELVLLVTNGDLTSSEAQILQELKNLYQRTLLVFNKQDRYGAEDRSLVLQQLQRHAQGILNSEDIIATATAPSKIKVRQEQADGSFQESWEQPSADVDGLTQRLEQILASETEQLVRASTWRKAIGLQSQIKDTLNGVRRDRALPIIEQYQWITAATAFANPVPALDLLATAAINAQLVIDLGQIYQQKLSLENAQTVASSMGSLMVKQGLVELSSQAIATVLKSHVITFVAGGVVQGLSAAYLTRVAALTLIEYFESQALVTTTQSSPFNLQQVSQILVKVFQDNQRTAYIQSFVTYAISQLNLKSLLPQTP</sequence>
<reference evidence="7 8" key="2">
    <citation type="submission" date="2018-03" db="EMBL/GenBank/DDBJ databases">
        <title>The ancient ancestry and fast evolution of plastids.</title>
        <authorList>
            <person name="Moore K.R."/>
            <person name="Magnabosco C."/>
            <person name="Momper L."/>
            <person name="Gold D.A."/>
            <person name="Bosak T."/>
            <person name="Fournier G.P."/>
        </authorList>
    </citation>
    <scope>NUCLEOTIDE SEQUENCE [LARGE SCALE GENOMIC DNA]</scope>
    <source>
        <strain evidence="7 8">CCAP 1448/3</strain>
    </source>
</reference>
<evidence type="ECO:0000256" key="5">
    <source>
        <dbReference type="SAM" id="Coils"/>
    </source>
</evidence>
<dbReference type="OrthoDB" id="467934at2"/>
<dbReference type="AlphaFoldDB" id="A0A2T1C9Y2"/>
<evidence type="ECO:0000313" key="8">
    <source>
        <dbReference type="Proteomes" id="UP000238762"/>
    </source>
</evidence>
<evidence type="ECO:0000256" key="4">
    <source>
        <dbReference type="ARBA" id="ARBA00023136"/>
    </source>
</evidence>
<keyword evidence="8" id="KW-1185">Reference proteome</keyword>
<keyword evidence="3 6" id="KW-1133">Transmembrane helix</keyword>
<feature type="transmembrane region" description="Helical" evidence="6">
    <location>
        <begin position="33"/>
        <end position="51"/>
    </location>
</feature>
<dbReference type="RefSeq" id="WP_106286880.1">
    <property type="nucleotide sequence ID" value="NZ_CAWNTC010000127.1"/>
</dbReference>
<evidence type="ECO:0000256" key="3">
    <source>
        <dbReference type="ARBA" id="ARBA00022989"/>
    </source>
</evidence>
<comment type="subcellular location">
    <subcellularLocation>
        <location evidence="1">Membrane</location>
        <topology evidence="1">Multi-pass membrane protein</topology>
    </subcellularLocation>
</comment>
<comment type="caution">
    <text evidence="7">The sequence shown here is derived from an EMBL/GenBank/DDBJ whole genome shotgun (WGS) entry which is preliminary data.</text>
</comment>
<feature type="transmembrane region" description="Helical" evidence="6">
    <location>
        <begin position="9"/>
        <end position="27"/>
    </location>
</feature>
<dbReference type="EMBL" id="PVWJ01000004">
    <property type="protein sequence ID" value="PSB05049.1"/>
    <property type="molecule type" value="Genomic_DNA"/>
</dbReference>
<evidence type="ECO:0000313" key="7">
    <source>
        <dbReference type="EMBL" id="PSB05049.1"/>
    </source>
</evidence>
<protein>
    <recommendedName>
        <fullName evidence="9">DUF697 domain-containing protein</fullName>
    </recommendedName>
</protein>
<dbReference type="InterPro" id="IPR021147">
    <property type="entry name" value="DUF697"/>
</dbReference>
<keyword evidence="4 6" id="KW-0472">Membrane</keyword>
<organism evidence="7 8">
    <name type="scientific">Merismopedia glauca CCAP 1448/3</name>
    <dbReference type="NCBI Taxonomy" id="1296344"/>
    <lineage>
        <taxon>Bacteria</taxon>
        <taxon>Bacillati</taxon>
        <taxon>Cyanobacteriota</taxon>
        <taxon>Cyanophyceae</taxon>
        <taxon>Synechococcales</taxon>
        <taxon>Merismopediaceae</taxon>
        <taxon>Merismopedia</taxon>
    </lineage>
</organism>
<dbReference type="Pfam" id="PF05128">
    <property type="entry name" value="DUF697"/>
    <property type="match status" value="1"/>
</dbReference>
<feature type="coiled-coil region" evidence="5">
    <location>
        <begin position="70"/>
        <end position="117"/>
    </location>
</feature>
<dbReference type="SUPFAM" id="SSF52540">
    <property type="entry name" value="P-loop containing nucleoside triphosphate hydrolases"/>
    <property type="match status" value="1"/>
</dbReference>
<dbReference type="GO" id="GO:0016020">
    <property type="term" value="C:membrane"/>
    <property type="evidence" value="ECO:0007669"/>
    <property type="project" value="UniProtKB-SubCell"/>
</dbReference>
<gene>
    <name evidence="7" type="ORF">C7B64_01430</name>
</gene>
<evidence type="ECO:0000256" key="2">
    <source>
        <dbReference type="ARBA" id="ARBA00022692"/>
    </source>
</evidence>
<dbReference type="InterPro" id="IPR027417">
    <property type="entry name" value="P-loop_NTPase"/>
</dbReference>
<proteinExistence type="predicted"/>
<reference evidence="7 8" key="1">
    <citation type="submission" date="2018-02" db="EMBL/GenBank/DDBJ databases">
        <authorList>
            <person name="Cohen D.B."/>
            <person name="Kent A.D."/>
        </authorList>
    </citation>
    <scope>NUCLEOTIDE SEQUENCE [LARGE SCALE GENOMIC DNA]</scope>
    <source>
        <strain evidence="7 8">CCAP 1448/3</strain>
    </source>
</reference>
<evidence type="ECO:0000256" key="6">
    <source>
        <dbReference type="SAM" id="Phobius"/>
    </source>
</evidence>
<evidence type="ECO:0000256" key="1">
    <source>
        <dbReference type="ARBA" id="ARBA00004141"/>
    </source>
</evidence>
<keyword evidence="2 6" id="KW-0812">Transmembrane</keyword>
<dbReference type="Gene3D" id="3.40.50.300">
    <property type="entry name" value="P-loop containing nucleotide triphosphate hydrolases"/>
    <property type="match status" value="1"/>
</dbReference>
<dbReference type="Proteomes" id="UP000238762">
    <property type="component" value="Unassembled WGS sequence"/>
</dbReference>